<sequence length="229" mass="23865">MTEQHIDASLTKRRVLTGTALILGVVIEVAGWATVPPQEDLKSATYLAALGSRPGLAQLSAVLLSFGWAMLALGLVGAVTLVRGPRGAVLTMLGAVPAAFGMISVSGQVYSDFYKIALHRGLPVGDAVRVYESAEALSGTTAWTVTGFLMFPALLVMLVGYVRAGVLGWWAPALYGVATVGFFATPPVGWIPTAVLAVMFAPLVVLGVRAFDRARASVVAAERVPASAR</sequence>
<evidence type="ECO:0000256" key="1">
    <source>
        <dbReference type="SAM" id="Phobius"/>
    </source>
</evidence>
<feature type="transmembrane region" description="Helical" evidence="1">
    <location>
        <begin position="141"/>
        <end position="159"/>
    </location>
</feature>
<evidence type="ECO:0000313" key="3">
    <source>
        <dbReference type="Proteomes" id="UP001501470"/>
    </source>
</evidence>
<feature type="transmembrane region" description="Helical" evidence="1">
    <location>
        <begin position="15"/>
        <end position="35"/>
    </location>
</feature>
<evidence type="ECO:0008006" key="4">
    <source>
        <dbReference type="Google" id="ProtNLM"/>
    </source>
</evidence>
<dbReference type="RefSeq" id="WP_344513573.1">
    <property type="nucleotide sequence ID" value="NZ_BAAAQD010000039.1"/>
</dbReference>
<comment type="caution">
    <text evidence="2">The sequence shown here is derived from an EMBL/GenBank/DDBJ whole genome shotgun (WGS) entry which is preliminary data.</text>
</comment>
<keyword evidence="3" id="KW-1185">Reference proteome</keyword>
<evidence type="ECO:0000313" key="2">
    <source>
        <dbReference type="EMBL" id="GAA1567990.1"/>
    </source>
</evidence>
<accession>A0ABP4NUC8</accession>
<proteinExistence type="predicted"/>
<keyword evidence="1" id="KW-0812">Transmembrane</keyword>
<reference evidence="3" key="1">
    <citation type="journal article" date="2019" name="Int. J. Syst. Evol. Microbiol.">
        <title>The Global Catalogue of Microorganisms (GCM) 10K type strain sequencing project: providing services to taxonomists for standard genome sequencing and annotation.</title>
        <authorList>
            <consortium name="The Broad Institute Genomics Platform"/>
            <consortium name="The Broad Institute Genome Sequencing Center for Infectious Disease"/>
            <person name="Wu L."/>
            <person name="Ma J."/>
        </authorList>
    </citation>
    <scope>NUCLEOTIDE SEQUENCE [LARGE SCALE GENOMIC DNA]</scope>
    <source>
        <strain evidence="3">JCM 15933</strain>
    </source>
</reference>
<dbReference type="EMBL" id="BAAAQD010000039">
    <property type="protein sequence ID" value="GAA1567990.1"/>
    <property type="molecule type" value="Genomic_DNA"/>
</dbReference>
<organism evidence="2 3">
    <name type="scientific">Dactylosporangium maewongense</name>
    <dbReference type="NCBI Taxonomy" id="634393"/>
    <lineage>
        <taxon>Bacteria</taxon>
        <taxon>Bacillati</taxon>
        <taxon>Actinomycetota</taxon>
        <taxon>Actinomycetes</taxon>
        <taxon>Micromonosporales</taxon>
        <taxon>Micromonosporaceae</taxon>
        <taxon>Dactylosporangium</taxon>
    </lineage>
</organism>
<keyword evidence="1" id="KW-0472">Membrane</keyword>
<gene>
    <name evidence="2" type="ORF">GCM10009827_107130</name>
</gene>
<feature type="transmembrane region" description="Helical" evidence="1">
    <location>
        <begin position="166"/>
        <end position="184"/>
    </location>
</feature>
<dbReference type="Proteomes" id="UP001501470">
    <property type="component" value="Unassembled WGS sequence"/>
</dbReference>
<feature type="transmembrane region" description="Helical" evidence="1">
    <location>
        <begin position="190"/>
        <end position="208"/>
    </location>
</feature>
<feature type="transmembrane region" description="Helical" evidence="1">
    <location>
        <begin position="89"/>
        <end position="110"/>
    </location>
</feature>
<name>A0ABP4NUC8_9ACTN</name>
<feature type="transmembrane region" description="Helical" evidence="1">
    <location>
        <begin position="55"/>
        <end position="82"/>
    </location>
</feature>
<protein>
    <recommendedName>
        <fullName evidence="4">DUF4386 family protein</fullName>
    </recommendedName>
</protein>
<keyword evidence="1" id="KW-1133">Transmembrane helix</keyword>